<organism evidence="2 3">
    <name type="scientific">Falsirhodobacter algicola</name>
    <dbReference type="NCBI Taxonomy" id="2692330"/>
    <lineage>
        <taxon>Bacteria</taxon>
        <taxon>Pseudomonadati</taxon>
        <taxon>Pseudomonadota</taxon>
        <taxon>Alphaproteobacteria</taxon>
        <taxon>Rhodobacterales</taxon>
        <taxon>Paracoccaceae</taxon>
        <taxon>Falsirhodobacter</taxon>
    </lineage>
</organism>
<name>A0A8J8MTG9_9RHOB</name>
<protein>
    <submittedName>
        <fullName evidence="2">Uncharacterized protein</fullName>
    </submittedName>
</protein>
<feature type="chain" id="PRO_5035230051" evidence="1">
    <location>
        <begin position="26"/>
        <end position="136"/>
    </location>
</feature>
<keyword evidence="1" id="KW-0732">Signal</keyword>
<keyword evidence="3" id="KW-1185">Reference proteome</keyword>
<dbReference type="Proteomes" id="UP000679284">
    <property type="component" value="Chromosome"/>
</dbReference>
<evidence type="ECO:0000256" key="1">
    <source>
        <dbReference type="SAM" id="SignalP"/>
    </source>
</evidence>
<dbReference type="EMBL" id="CP047289">
    <property type="protein sequence ID" value="QUS36407.1"/>
    <property type="molecule type" value="Genomic_DNA"/>
</dbReference>
<sequence>MFRATTRRLALAGAALTLAALPVHAAMPPAMKGETVDLAYYDSISRTGTDQLPTDPYCAAPDMLAADLGEAYQEDIVLTAMNPDGTQFDVWASGAAGTWTVSYTRADGIACVIGSGTDWSTGDDASARLTDVGLPL</sequence>
<gene>
    <name evidence="2" type="ORF">GR316_09125</name>
</gene>
<reference evidence="2" key="1">
    <citation type="submission" date="2020-01" db="EMBL/GenBank/DDBJ databases">
        <authorList>
            <person name="Yang Y."/>
            <person name="Kwon Y.M."/>
        </authorList>
    </citation>
    <scope>NUCLEOTIDE SEQUENCE</scope>
    <source>
        <strain evidence="2">PG104</strain>
    </source>
</reference>
<feature type="signal peptide" evidence="1">
    <location>
        <begin position="1"/>
        <end position="25"/>
    </location>
</feature>
<dbReference type="RefSeq" id="WP_211783628.1">
    <property type="nucleotide sequence ID" value="NZ_CP047289.1"/>
</dbReference>
<dbReference type="KEGG" id="fap:GR316_09125"/>
<proteinExistence type="predicted"/>
<evidence type="ECO:0000313" key="3">
    <source>
        <dbReference type="Proteomes" id="UP000679284"/>
    </source>
</evidence>
<dbReference type="AlphaFoldDB" id="A0A8J8MTG9"/>
<evidence type="ECO:0000313" key="2">
    <source>
        <dbReference type="EMBL" id="QUS36407.1"/>
    </source>
</evidence>
<accession>A0A8J8MTG9</accession>